<organism evidence="1 2">
    <name type="scientific">Thalassospira lucentensis</name>
    <dbReference type="NCBI Taxonomy" id="168935"/>
    <lineage>
        <taxon>Bacteria</taxon>
        <taxon>Pseudomonadati</taxon>
        <taxon>Pseudomonadota</taxon>
        <taxon>Alphaproteobacteria</taxon>
        <taxon>Rhodospirillales</taxon>
        <taxon>Thalassospiraceae</taxon>
        <taxon>Thalassospira</taxon>
    </lineage>
</organism>
<gene>
    <name evidence="1" type="ORF">AUP42_20435</name>
</gene>
<accession>A0A154L4T0</accession>
<proteinExistence type="predicted"/>
<dbReference type="Proteomes" id="UP000076335">
    <property type="component" value="Unassembled WGS sequence"/>
</dbReference>
<sequence>MLFVESFFGVVMSSSKFMFPIEETDVSDTETHIKFRSKVDEWSEWLSGDDTHAIIPHLHSMIWNHAVFRIVNESRRVNFQKDFLSQNRFLAEFIDQSYVSFQATAVRRQIERGARTPKHQVISLQRLLEDVEKKRELITRENYLALEGLPYDWEPVRDKHYEQLRHSDGIATWVSATGPDAWETARAKHILFDQMSGVEAANRCRTDLISADVFSKLTNLMSSDVLVKLRESTNKLIAHAADEFSRSSSDEEPQYFAINEIEDCHEILIRVANALGNEILQIAHFGTFPTPQFDVFEFFNTPWADKGGIKELSNLWDKYSDKVDEQARQNTFIDYREVYKD</sequence>
<dbReference type="EMBL" id="LPVY01000013">
    <property type="protein sequence ID" value="KZB64150.1"/>
    <property type="molecule type" value="Genomic_DNA"/>
</dbReference>
<evidence type="ECO:0008006" key="3">
    <source>
        <dbReference type="Google" id="ProtNLM"/>
    </source>
</evidence>
<comment type="caution">
    <text evidence="1">The sequence shown here is derived from an EMBL/GenBank/DDBJ whole genome shotgun (WGS) entry which is preliminary data.</text>
</comment>
<dbReference type="AlphaFoldDB" id="A0A154L4T0"/>
<evidence type="ECO:0000313" key="1">
    <source>
        <dbReference type="EMBL" id="KZB64150.1"/>
    </source>
</evidence>
<reference evidence="1 2" key="1">
    <citation type="submission" date="2015-12" db="EMBL/GenBank/DDBJ databases">
        <title>Genome sequence of Thalassospira lucentensis MCCC 1A02072.</title>
        <authorList>
            <person name="Lu L."/>
            <person name="Lai Q."/>
            <person name="Shao Z."/>
            <person name="Qian P."/>
        </authorList>
    </citation>
    <scope>NUCLEOTIDE SEQUENCE [LARGE SCALE GENOMIC DNA]</scope>
    <source>
        <strain evidence="1 2">MCCC 1A02072</strain>
    </source>
</reference>
<protein>
    <recommendedName>
        <fullName evidence="3">HEPN AbiU2-like domain-containing protein</fullName>
    </recommendedName>
</protein>
<name>A0A154L4T0_9PROT</name>
<evidence type="ECO:0000313" key="2">
    <source>
        <dbReference type="Proteomes" id="UP000076335"/>
    </source>
</evidence>